<evidence type="ECO:0000256" key="1">
    <source>
        <dbReference type="ARBA" id="ARBA00022723"/>
    </source>
</evidence>
<dbReference type="AlphaFoldDB" id="A0A1H4ISD6"/>
<dbReference type="FunFam" id="3.90.850.10:FF:000002">
    <property type="entry name" value="2-hydroxyhepta-2,4-diene-1,7-dioate isomerase"/>
    <property type="match status" value="1"/>
</dbReference>
<dbReference type="RefSeq" id="WP_073357951.1">
    <property type="nucleotide sequence ID" value="NZ_FNTL01000002.1"/>
</dbReference>
<evidence type="ECO:0000259" key="2">
    <source>
        <dbReference type="Pfam" id="PF01557"/>
    </source>
</evidence>
<name>A0A1H4ISD6_RHOJO</name>
<reference evidence="4" key="1">
    <citation type="submission" date="2016-10" db="EMBL/GenBank/DDBJ databases">
        <authorList>
            <person name="Varghese N."/>
        </authorList>
    </citation>
    <scope>NUCLEOTIDE SEQUENCE [LARGE SCALE GENOMIC DNA]</scope>
    <source>
        <strain evidence="4">DSM 44719</strain>
    </source>
</reference>
<keyword evidence="1" id="KW-0479">Metal-binding</keyword>
<proteinExistence type="predicted"/>
<dbReference type="Pfam" id="PF01557">
    <property type="entry name" value="FAA_hydrolase"/>
    <property type="match status" value="1"/>
</dbReference>
<dbReference type="InterPro" id="IPR036663">
    <property type="entry name" value="Fumarylacetoacetase_C_sf"/>
</dbReference>
<evidence type="ECO:0000313" key="3">
    <source>
        <dbReference type="EMBL" id="SEB36765.1"/>
    </source>
</evidence>
<evidence type="ECO:0000313" key="4">
    <source>
        <dbReference type="Proteomes" id="UP000183407"/>
    </source>
</evidence>
<dbReference type="InterPro" id="IPR011234">
    <property type="entry name" value="Fumarylacetoacetase-like_C"/>
</dbReference>
<dbReference type="GO" id="GO:0046872">
    <property type="term" value="F:metal ion binding"/>
    <property type="evidence" value="ECO:0007669"/>
    <property type="project" value="UniProtKB-KW"/>
</dbReference>
<dbReference type="Proteomes" id="UP000183407">
    <property type="component" value="Unassembled WGS sequence"/>
</dbReference>
<dbReference type="SUPFAM" id="SSF56529">
    <property type="entry name" value="FAH"/>
    <property type="match status" value="1"/>
</dbReference>
<organism evidence="3 4">
    <name type="scientific">Rhodococcus jostii</name>
    <dbReference type="NCBI Taxonomy" id="132919"/>
    <lineage>
        <taxon>Bacteria</taxon>
        <taxon>Bacillati</taxon>
        <taxon>Actinomycetota</taxon>
        <taxon>Actinomycetes</taxon>
        <taxon>Mycobacteriales</taxon>
        <taxon>Nocardiaceae</taxon>
        <taxon>Rhodococcus</taxon>
    </lineage>
</organism>
<dbReference type="GO" id="GO:0018773">
    <property type="term" value="F:acetylpyruvate hydrolase activity"/>
    <property type="evidence" value="ECO:0007669"/>
    <property type="project" value="TreeGrafter"/>
</dbReference>
<dbReference type="GO" id="GO:0019752">
    <property type="term" value="P:carboxylic acid metabolic process"/>
    <property type="evidence" value="ECO:0007669"/>
    <property type="project" value="UniProtKB-ARBA"/>
</dbReference>
<accession>A0A1H4ISD6</accession>
<gene>
    <name evidence="3" type="ORF">SAMN04490220_0438</name>
</gene>
<dbReference type="EMBL" id="FNTL01000002">
    <property type="protein sequence ID" value="SEB36765.1"/>
    <property type="molecule type" value="Genomic_DNA"/>
</dbReference>
<feature type="domain" description="Fumarylacetoacetase-like C-terminal" evidence="2">
    <location>
        <begin position="76"/>
        <end position="289"/>
    </location>
</feature>
<dbReference type="PANTHER" id="PTHR11820">
    <property type="entry name" value="ACYLPYRUVASE"/>
    <property type="match status" value="1"/>
</dbReference>
<dbReference type="Gene3D" id="3.90.850.10">
    <property type="entry name" value="Fumarylacetoacetase-like, C-terminal domain"/>
    <property type="match status" value="1"/>
</dbReference>
<protein>
    <submittedName>
        <fullName evidence="3">2-keto-4-pentenoate hydratase/2-oxohepta-3-ene-1,7-dioic acid hydratase (Catechol pathway)</fullName>
    </submittedName>
</protein>
<dbReference type="GO" id="GO:0016853">
    <property type="term" value="F:isomerase activity"/>
    <property type="evidence" value="ECO:0007669"/>
    <property type="project" value="UniProtKB-ARBA"/>
</dbReference>
<sequence>MKLATIKWNDSTSAALVTDDGYAPIRVLPGRADAVDVLSLIHSPLTETELTALAASSVLTGSVTLLAPILNPPKNIFCVGKNYVEHVKEGAAAEGLTEFTIPAYPTWFSKPHTALTGHDSGIVYDRAFTSELDYEGELAIVIGRGGRNISPSAALDHVFGYTIVNDVTARDVQQSHGQWFRGKGADTYAPCGPWIISAADIVDPQNLRITTAVDGKVRQDDTTKNMIFDIVSLIVDLSQGTTLEPGDIIATGTPQGVAWGKTAPGLGFLEVGQQVTVEIEQIGVLSNVVAAL</sequence>
<dbReference type="PANTHER" id="PTHR11820:SF7">
    <property type="entry name" value="ACYLPYRUVASE FAHD1, MITOCHONDRIAL"/>
    <property type="match status" value="1"/>
</dbReference>